<evidence type="ECO:0000256" key="4">
    <source>
        <dbReference type="ARBA" id="ARBA00022980"/>
    </source>
</evidence>
<comment type="subunit">
    <text evidence="7">Part of the 50S ribosomal subunit; part of the 5S rRNA/L5/L18/L25 subcomplex. Contacts the 5S and 23S rRNAs.</text>
</comment>
<dbReference type="GO" id="GO:0006412">
    <property type="term" value="P:translation"/>
    <property type="evidence" value="ECO:0007669"/>
    <property type="project" value="UniProtKB-UniRule"/>
</dbReference>
<dbReference type="Gene3D" id="3.30.420.100">
    <property type="match status" value="1"/>
</dbReference>
<organism evidence="9 10">
    <name type="scientific">Dehalogenimonas alkenigignens</name>
    <dbReference type="NCBI Taxonomy" id="1217799"/>
    <lineage>
        <taxon>Bacteria</taxon>
        <taxon>Bacillati</taxon>
        <taxon>Chloroflexota</taxon>
        <taxon>Dehalococcoidia</taxon>
        <taxon>Dehalococcoidales</taxon>
        <taxon>Dehalococcoidaceae</taxon>
        <taxon>Dehalogenimonas</taxon>
    </lineage>
</organism>
<evidence type="ECO:0000256" key="7">
    <source>
        <dbReference type="HAMAP-Rule" id="MF_01337"/>
    </source>
</evidence>
<dbReference type="PATRIC" id="fig|1217799.6.peg.326"/>
<evidence type="ECO:0000256" key="8">
    <source>
        <dbReference type="SAM" id="MobiDB-lite"/>
    </source>
</evidence>
<dbReference type="PANTHER" id="PTHR12899:SF3">
    <property type="entry name" value="LARGE RIBOSOMAL SUBUNIT PROTEIN UL18M"/>
    <property type="match status" value="1"/>
</dbReference>
<comment type="function">
    <text evidence="7">This is one of the proteins that bind and probably mediate the attachment of the 5S RNA into the large ribosomal subunit, where it forms part of the central protuberance.</text>
</comment>
<evidence type="ECO:0000256" key="2">
    <source>
        <dbReference type="ARBA" id="ARBA00022730"/>
    </source>
</evidence>
<dbReference type="OrthoDB" id="9810939at2"/>
<dbReference type="NCBIfam" id="TIGR00060">
    <property type="entry name" value="L18_bact"/>
    <property type="match status" value="1"/>
</dbReference>
<comment type="caution">
    <text evidence="9">The sequence shown here is derived from an EMBL/GenBank/DDBJ whole genome shotgun (WGS) entry which is preliminary data.</text>
</comment>
<evidence type="ECO:0000256" key="1">
    <source>
        <dbReference type="ARBA" id="ARBA00007116"/>
    </source>
</evidence>
<dbReference type="Pfam" id="PF00861">
    <property type="entry name" value="Ribosomal_L18p"/>
    <property type="match status" value="1"/>
</dbReference>
<dbReference type="GO" id="GO:0022625">
    <property type="term" value="C:cytosolic large ribosomal subunit"/>
    <property type="evidence" value="ECO:0007669"/>
    <property type="project" value="TreeGrafter"/>
</dbReference>
<dbReference type="RefSeq" id="WP_058438065.1">
    <property type="nucleotide sequence ID" value="NZ_KQ758903.1"/>
</dbReference>
<keyword evidence="5 7" id="KW-0687">Ribonucleoprotein</keyword>
<dbReference type="InterPro" id="IPR004389">
    <property type="entry name" value="Ribosomal_uL18_bac-type"/>
</dbReference>
<keyword evidence="3 7" id="KW-0694">RNA-binding</keyword>
<dbReference type="AlphaFoldDB" id="A0A0W0GFY6"/>
<dbReference type="EMBL" id="LFDV01000002">
    <property type="protein sequence ID" value="KTB47469.1"/>
    <property type="molecule type" value="Genomic_DNA"/>
</dbReference>
<keyword evidence="2 7" id="KW-0699">rRNA-binding</keyword>
<keyword evidence="10" id="KW-1185">Reference proteome</keyword>
<proteinExistence type="inferred from homology"/>
<evidence type="ECO:0000313" key="10">
    <source>
        <dbReference type="Proteomes" id="UP000053947"/>
    </source>
</evidence>
<protein>
    <recommendedName>
        <fullName evidence="6 7">Large ribosomal subunit protein uL18</fullName>
    </recommendedName>
</protein>
<evidence type="ECO:0000256" key="6">
    <source>
        <dbReference type="ARBA" id="ARBA00035197"/>
    </source>
</evidence>
<evidence type="ECO:0000313" key="9">
    <source>
        <dbReference type="EMBL" id="KTB47469.1"/>
    </source>
</evidence>
<evidence type="ECO:0000256" key="5">
    <source>
        <dbReference type="ARBA" id="ARBA00023274"/>
    </source>
</evidence>
<name>A0A0W0GFY6_9CHLR</name>
<dbReference type="PANTHER" id="PTHR12899">
    <property type="entry name" value="39S RIBOSOMAL PROTEIN L18, MITOCHONDRIAL"/>
    <property type="match status" value="1"/>
</dbReference>
<feature type="compositionally biased region" description="Basic residues" evidence="8">
    <location>
        <begin position="10"/>
        <end position="19"/>
    </location>
</feature>
<comment type="similarity">
    <text evidence="1 7">Belongs to the universal ribosomal protein uL18 family.</text>
</comment>
<keyword evidence="4 7" id="KW-0689">Ribosomal protein</keyword>
<dbReference type="SUPFAM" id="SSF53137">
    <property type="entry name" value="Translational machinery components"/>
    <property type="match status" value="1"/>
</dbReference>
<dbReference type="HAMAP" id="MF_01337_B">
    <property type="entry name" value="Ribosomal_uL18_B"/>
    <property type="match status" value="1"/>
</dbReference>
<dbReference type="STRING" id="1217799.DEALK_03140"/>
<dbReference type="CDD" id="cd00432">
    <property type="entry name" value="Ribosomal_L18_L5e"/>
    <property type="match status" value="1"/>
</dbReference>
<accession>A0A0W0GFY6</accession>
<dbReference type="Proteomes" id="UP000053947">
    <property type="component" value="Unassembled WGS sequence"/>
</dbReference>
<dbReference type="GO" id="GO:0008097">
    <property type="term" value="F:5S rRNA binding"/>
    <property type="evidence" value="ECO:0007669"/>
    <property type="project" value="TreeGrafter"/>
</dbReference>
<dbReference type="InterPro" id="IPR057268">
    <property type="entry name" value="Ribosomal_L18"/>
</dbReference>
<dbReference type="FunFam" id="3.30.420.100:FF:000001">
    <property type="entry name" value="50S ribosomal protein L18"/>
    <property type="match status" value="1"/>
</dbReference>
<evidence type="ECO:0000256" key="3">
    <source>
        <dbReference type="ARBA" id="ARBA00022884"/>
    </source>
</evidence>
<gene>
    <name evidence="7" type="primary">rplR</name>
    <name evidence="9" type="ORF">DEALK_03140</name>
</gene>
<reference evidence="9 10" key="1">
    <citation type="submission" date="2015-06" db="EMBL/GenBank/DDBJ databases">
        <title>Genome sequence of the organohalide-respiring Dehalogenimonas alkenigignens type strain (IP3-3T).</title>
        <authorList>
            <person name="Key T.A."/>
            <person name="Richmond D.P."/>
            <person name="Bowman K.S."/>
            <person name="Cho Y.-J."/>
            <person name="Chun J."/>
            <person name="da Costa M.S."/>
            <person name="Rainey F.A."/>
            <person name="Moe W.M."/>
        </authorList>
    </citation>
    <scope>NUCLEOTIDE SEQUENCE [LARGE SCALE GENOMIC DNA]</scope>
    <source>
        <strain evidence="9 10">IP3-3</strain>
    </source>
</reference>
<feature type="region of interest" description="Disordered" evidence="8">
    <location>
        <begin position="1"/>
        <end position="21"/>
    </location>
</feature>
<dbReference type="GO" id="GO:0003735">
    <property type="term" value="F:structural constituent of ribosome"/>
    <property type="evidence" value="ECO:0007669"/>
    <property type="project" value="InterPro"/>
</dbReference>
<dbReference type="InterPro" id="IPR005484">
    <property type="entry name" value="Ribosomal_uL18_bac/plant/anim"/>
</dbReference>
<sequence length="121" mass="13292">MAKMTSLAARKQRHERLRKTLSGTAERPRLCVYRSLTHIYAQVIDDRRGATLAQASTLDAEIKAPAADHEKMAQAELVGKTIARRAQDAGIKEVVFDRGGYKYHGRVKALADAARAAGLSF</sequence>